<organism evidence="3 4">
    <name type="scientific">Fasciola hepatica</name>
    <name type="common">Liver fluke</name>
    <dbReference type="NCBI Taxonomy" id="6192"/>
    <lineage>
        <taxon>Eukaryota</taxon>
        <taxon>Metazoa</taxon>
        <taxon>Spiralia</taxon>
        <taxon>Lophotrochozoa</taxon>
        <taxon>Platyhelminthes</taxon>
        <taxon>Trematoda</taxon>
        <taxon>Digenea</taxon>
        <taxon>Plagiorchiida</taxon>
        <taxon>Echinostomata</taxon>
        <taxon>Echinostomatoidea</taxon>
        <taxon>Fasciolidae</taxon>
        <taxon>Fasciola</taxon>
    </lineage>
</organism>
<dbReference type="EMBL" id="JXXN02002682">
    <property type="protein sequence ID" value="THD22545.1"/>
    <property type="molecule type" value="Genomic_DNA"/>
</dbReference>
<feature type="region of interest" description="Disordered" evidence="1">
    <location>
        <begin position="129"/>
        <end position="152"/>
    </location>
</feature>
<keyword evidence="4" id="KW-1185">Reference proteome</keyword>
<name>A0A4E0R675_FASHE</name>
<accession>A0A4E0R675</accession>
<evidence type="ECO:0000313" key="3">
    <source>
        <dbReference type="EMBL" id="THD22545.1"/>
    </source>
</evidence>
<feature type="region of interest" description="Disordered" evidence="1">
    <location>
        <begin position="1"/>
        <end position="22"/>
    </location>
</feature>
<evidence type="ECO:0000313" key="4">
    <source>
        <dbReference type="Proteomes" id="UP000230066"/>
    </source>
</evidence>
<dbReference type="PANTHER" id="PTHR23216:SF1">
    <property type="entry name" value="NUCLEOLAR AND COILED-BODY PHOSPHOPROTEIN 1"/>
    <property type="match status" value="1"/>
</dbReference>
<proteinExistence type="predicted"/>
<sequence>MEASTNSENSDAASNTDTEQPQRVRLRGLQLLSSRPSELIKNGAEVSRILHQCNAQAPENAPWMDVIVPLSADGLIHELSCLARFIDVTTDGTLLQFALSDVVCCAKGSAELTNRSLFITHVDQLTDAKSTPDEKCNESAGDAENSVVTASASTADDAGKSTYRMHVVRCRTTYEASRLMSFISKRLRNRSGKSPNPLSPEYGTIGLRLLLDIREEDRSSEQEWKSVPKEKSEVFKLRAKTDKRLVVGFTQTSGLAQIAIEHCLDVSVAYGRYISDAEYTSLGSGAKHFVNDASSAFLAGSSYSTFVHWPSNNPEFHMFDTVTGKGNDDEVPVVAKKPTIVKPSTPLTKVVSGVAGSLSASSAKGHSKRAFGSSIRDGFSGDFGVGDVDFQESDSHSRHIGYRRLSAPFSLNGVGDSSEPASKVARLEGDVERRRSVPFRRVPESSVAVNPQLCDNSFDAKPNARGSWGERAHRDFKFTQGKTFKHEKTKKKRGSYFGGSLSTGVSSYKFED</sequence>
<feature type="region of interest" description="Disordered" evidence="1">
    <location>
        <begin position="481"/>
        <end position="512"/>
    </location>
</feature>
<dbReference type="Pfam" id="PF05022">
    <property type="entry name" value="SRP40_C"/>
    <property type="match status" value="1"/>
</dbReference>
<dbReference type="GO" id="GO:0005654">
    <property type="term" value="C:nucleoplasm"/>
    <property type="evidence" value="ECO:0007669"/>
    <property type="project" value="TreeGrafter"/>
</dbReference>
<dbReference type="PANTHER" id="PTHR23216">
    <property type="entry name" value="NUCLEOLAR AND COILED-BODY PHOSPHOPROTEIN 1"/>
    <property type="match status" value="1"/>
</dbReference>
<evidence type="ECO:0000256" key="1">
    <source>
        <dbReference type="SAM" id="MobiDB-lite"/>
    </source>
</evidence>
<dbReference type="InterPro" id="IPR007718">
    <property type="entry name" value="Srp40_C"/>
</dbReference>
<feature type="compositionally biased region" description="Polar residues" evidence="1">
    <location>
        <begin position="1"/>
        <end position="21"/>
    </location>
</feature>
<dbReference type="GO" id="GO:0005730">
    <property type="term" value="C:nucleolus"/>
    <property type="evidence" value="ECO:0007669"/>
    <property type="project" value="InterPro"/>
</dbReference>
<dbReference type="AlphaFoldDB" id="A0A4E0R675"/>
<comment type="caution">
    <text evidence="3">The sequence shown here is derived from an EMBL/GenBank/DDBJ whole genome shotgun (WGS) entry which is preliminary data.</text>
</comment>
<protein>
    <submittedName>
        <fullName evidence="3">Nucleolar and coiled-body phosphoprotein 1</fullName>
    </submittedName>
</protein>
<gene>
    <name evidence="3" type="ORF">D915_006519</name>
</gene>
<feature type="domain" description="Srp40 C-terminal" evidence="2">
    <location>
        <begin position="438"/>
        <end position="510"/>
    </location>
</feature>
<evidence type="ECO:0000259" key="2">
    <source>
        <dbReference type="Pfam" id="PF05022"/>
    </source>
</evidence>
<dbReference type="InterPro" id="IPR039191">
    <property type="entry name" value="Nopp140-like"/>
</dbReference>
<feature type="compositionally biased region" description="Basic residues" evidence="1">
    <location>
        <begin position="483"/>
        <end position="494"/>
    </location>
</feature>
<reference evidence="3" key="1">
    <citation type="submission" date="2019-03" db="EMBL/GenBank/DDBJ databases">
        <title>Improved annotation for the trematode Fasciola hepatica.</title>
        <authorList>
            <person name="Choi Y.-J."/>
            <person name="Martin J."/>
            <person name="Mitreva M."/>
        </authorList>
    </citation>
    <scope>NUCLEOTIDE SEQUENCE [LARGE SCALE GENOMIC DNA]</scope>
</reference>
<dbReference type="Proteomes" id="UP000230066">
    <property type="component" value="Unassembled WGS sequence"/>
</dbReference>